<evidence type="ECO:0000313" key="3">
    <source>
        <dbReference type="EMBL" id="MBK1855307.1"/>
    </source>
</evidence>
<comment type="caution">
    <text evidence="3">The sequence shown here is derived from an EMBL/GenBank/DDBJ whole genome shotgun (WGS) entry which is preliminary data.</text>
</comment>
<proteinExistence type="predicted"/>
<dbReference type="NCBIfam" id="TIGR02595">
    <property type="entry name" value="PEP_CTERM"/>
    <property type="match status" value="1"/>
</dbReference>
<feature type="transmembrane region" description="Helical" evidence="1">
    <location>
        <begin position="35"/>
        <end position="53"/>
    </location>
</feature>
<reference evidence="3" key="1">
    <citation type="submission" date="2021-01" db="EMBL/GenBank/DDBJ databases">
        <title>Modified the classification status of verrucomicrobia.</title>
        <authorList>
            <person name="Feng X."/>
        </authorList>
    </citation>
    <scope>NUCLEOTIDE SEQUENCE</scope>
    <source>
        <strain evidence="3">5K15</strain>
    </source>
</reference>
<accession>A0AAE2SDB1</accession>
<dbReference type="InterPro" id="IPR013424">
    <property type="entry name" value="Ice-binding_C"/>
</dbReference>
<keyword evidence="1" id="KW-0812">Transmembrane</keyword>
<protein>
    <submittedName>
        <fullName evidence="3">PEP-CTERM sorting domain-containing protein</fullName>
    </submittedName>
</protein>
<dbReference type="EMBL" id="JAENIG010000006">
    <property type="protein sequence ID" value="MBK1855307.1"/>
    <property type="molecule type" value="Genomic_DNA"/>
</dbReference>
<keyword evidence="1" id="KW-1133">Transmembrane helix</keyword>
<feature type="domain" description="Ice-binding protein C-terminal" evidence="2">
    <location>
        <begin position="207"/>
        <end position="229"/>
    </location>
</feature>
<gene>
    <name evidence="3" type="ORF">JIN83_10080</name>
</gene>
<sequence>MIKNAARALLSGSSDLDQGEPNHTNPNQTMMKKHLAYSISSLCMAATPLAYAATPMISTTDFVVAIDADGNGSIGLWGNELSFLTDGIENNKAIWGGASNSGFIVTPTLASGLVASFDIRSADHGPRDVTSWAIYGTNDAITSTSNSTGTDENWTFIDSGTLADPAPWTTTSVAVDASEAYTSYKVLFPTTVGEDTETAVAEFQLYAVPEPSSAALLGFGGLALILRRRK</sequence>
<keyword evidence="4" id="KW-1185">Reference proteome</keyword>
<evidence type="ECO:0000313" key="4">
    <source>
        <dbReference type="Proteomes" id="UP000634206"/>
    </source>
</evidence>
<keyword evidence="1" id="KW-0472">Membrane</keyword>
<dbReference type="Proteomes" id="UP000634206">
    <property type="component" value="Unassembled WGS sequence"/>
</dbReference>
<dbReference type="AlphaFoldDB" id="A0AAE2SDB1"/>
<dbReference type="Pfam" id="PF07589">
    <property type="entry name" value="PEP-CTERM"/>
    <property type="match status" value="1"/>
</dbReference>
<evidence type="ECO:0000259" key="2">
    <source>
        <dbReference type="Pfam" id="PF07589"/>
    </source>
</evidence>
<evidence type="ECO:0000256" key="1">
    <source>
        <dbReference type="SAM" id="Phobius"/>
    </source>
</evidence>
<organism evidence="3 4">
    <name type="scientific">Oceaniferula flava</name>
    <dbReference type="NCBI Taxonomy" id="2800421"/>
    <lineage>
        <taxon>Bacteria</taxon>
        <taxon>Pseudomonadati</taxon>
        <taxon>Verrucomicrobiota</taxon>
        <taxon>Verrucomicrobiia</taxon>
        <taxon>Verrucomicrobiales</taxon>
        <taxon>Verrucomicrobiaceae</taxon>
        <taxon>Oceaniferula</taxon>
    </lineage>
</organism>
<name>A0AAE2SDB1_9BACT</name>